<name>A0A7W9AT54_9SPHN</name>
<dbReference type="AlphaFoldDB" id="A0A7W9AT54"/>
<keyword evidence="3" id="KW-1185">Reference proteome</keyword>
<reference evidence="2 3" key="1">
    <citation type="submission" date="2020-08" db="EMBL/GenBank/DDBJ databases">
        <title>Genomic Encyclopedia of Type Strains, Phase IV (KMG-IV): sequencing the most valuable type-strain genomes for metagenomic binning, comparative biology and taxonomic classification.</title>
        <authorList>
            <person name="Goeker M."/>
        </authorList>
    </citation>
    <scope>NUCLEOTIDE SEQUENCE [LARGE SCALE GENOMIC DNA]</scope>
    <source>
        <strain evidence="2 3">DSM 27244</strain>
    </source>
</reference>
<dbReference type="Pfam" id="PF13340">
    <property type="entry name" value="DUF4096"/>
    <property type="match status" value="1"/>
</dbReference>
<comment type="caution">
    <text evidence="2">The sequence shown here is derived from an EMBL/GenBank/DDBJ whole genome shotgun (WGS) entry which is preliminary data.</text>
</comment>
<dbReference type="EMBL" id="JACIJJ010000006">
    <property type="protein sequence ID" value="MBB5699844.1"/>
    <property type="molecule type" value="Genomic_DNA"/>
</dbReference>
<evidence type="ECO:0000259" key="1">
    <source>
        <dbReference type="Pfam" id="PF13340"/>
    </source>
</evidence>
<accession>A0A7W9AT54</accession>
<sequence length="63" mass="7397">MSDLFWMTDAQIEWMRPFFTESNGEPRVGDRRMLSCILFVNRNGLRSRDAPGEYGPHKTLYSL</sequence>
<dbReference type="Proteomes" id="UP000557739">
    <property type="component" value="Unassembled WGS sequence"/>
</dbReference>
<organism evidence="2 3">
    <name type="scientific">Sphingomonas yantingensis</name>
    <dbReference type="NCBI Taxonomy" id="1241761"/>
    <lineage>
        <taxon>Bacteria</taxon>
        <taxon>Pseudomonadati</taxon>
        <taxon>Pseudomonadota</taxon>
        <taxon>Alphaproteobacteria</taxon>
        <taxon>Sphingomonadales</taxon>
        <taxon>Sphingomonadaceae</taxon>
        <taxon>Sphingomonas</taxon>
    </lineage>
</organism>
<protein>
    <submittedName>
        <fullName evidence="2">Transposase</fullName>
    </submittedName>
</protein>
<evidence type="ECO:0000313" key="2">
    <source>
        <dbReference type="EMBL" id="MBB5699844.1"/>
    </source>
</evidence>
<dbReference type="InterPro" id="IPR025161">
    <property type="entry name" value="IS402-like_dom"/>
</dbReference>
<gene>
    <name evidence="2" type="ORF">FHR19_003221</name>
</gene>
<proteinExistence type="predicted"/>
<feature type="domain" description="Insertion element IS402-like" evidence="1">
    <location>
        <begin position="7"/>
        <end position="62"/>
    </location>
</feature>
<evidence type="ECO:0000313" key="3">
    <source>
        <dbReference type="Proteomes" id="UP000557739"/>
    </source>
</evidence>